<gene>
    <name evidence="2" type="ORF">SAY86_029505</name>
</gene>
<accession>A0AAN7R9P6</accession>
<comment type="caution">
    <text evidence="2">The sequence shown here is derived from an EMBL/GenBank/DDBJ whole genome shotgun (WGS) entry which is preliminary data.</text>
</comment>
<keyword evidence="3" id="KW-1185">Reference proteome</keyword>
<organism evidence="2 3">
    <name type="scientific">Trapa natans</name>
    <name type="common">Water chestnut</name>
    <dbReference type="NCBI Taxonomy" id="22666"/>
    <lineage>
        <taxon>Eukaryota</taxon>
        <taxon>Viridiplantae</taxon>
        <taxon>Streptophyta</taxon>
        <taxon>Embryophyta</taxon>
        <taxon>Tracheophyta</taxon>
        <taxon>Spermatophyta</taxon>
        <taxon>Magnoliopsida</taxon>
        <taxon>eudicotyledons</taxon>
        <taxon>Gunneridae</taxon>
        <taxon>Pentapetalae</taxon>
        <taxon>rosids</taxon>
        <taxon>malvids</taxon>
        <taxon>Myrtales</taxon>
        <taxon>Lythraceae</taxon>
        <taxon>Trapa</taxon>
    </lineage>
</organism>
<dbReference type="Proteomes" id="UP001346149">
    <property type="component" value="Unassembled WGS sequence"/>
</dbReference>
<evidence type="ECO:0000313" key="2">
    <source>
        <dbReference type="EMBL" id="KAK4797179.1"/>
    </source>
</evidence>
<protein>
    <submittedName>
        <fullName evidence="2">Uncharacterized protein</fullName>
    </submittedName>
</protein>
<evidence type="ECO:0000256" key="1">
    <source>
        <dbReference type="SAM" id="MobiDB-lite"/>
    </source>
</evidence>
<feature type="region of interest" description="Disordered" evidence="1">
    <location>
        <begin position="24"/>
        <end position="56"/>
    </location>
</feature>
<evidence type="ECO:0000313" key="3">
    <source>
        <dbReference type="Proteomes" id="UP001346149"/>
    </source>
</evidence>
<name>A0AAN7R9P6_TRANT</name>
<feature type="compositionally biased region" description="Basic and acidic residues" evidence="1">
    <location>
        <begin position="30"/>
        <end position="50"/>
    </location>
</feature>
<reference evidence="2 3" key="1">
    <citation type="journal article" date="2023" name="Hortic Res">
        <title>Pangenome of water caltrop reveals structural variations and asymmetric subgenome divergence after allopolyploidization.</title>
        <authorList>
            <person name="Zhang X."/>
            <person name="Chen Y."/>
            <person name="Wang L."/>
            <person name="Yuan Y."/>
            <person name="Fang M."/>
            <person name="Shi L."/>
            <person name="Lu R."/>
            <person name="Comes H.P."/>
            <person name="Ma Y."/>
            <person name="Chen Y."/>
            <person name="Huang G."/>
            <person name="Zhou Y."/>
            <person name="Zheng Z."/>
            <person name="Qiu Y."/>
        </authorList>
    </citation>
    <scope>NUCLEOTIDE SEQUENCE [LARGE SCALE GENOMIC DNA]</scope>
    <source>
        <strain evidence="2">F231</strain>
    </source>
</reference>
<dbReference type="AlphaFoldDB" id="A0AAN7R9P6"/>
<dbReference type="EMBL" id="JAXQNO010000006">
    <property type="protein sequence ID" value="KAK4797179.1"/>
    <property type="molecule type" value="Genomic_DNA"/>
</dbReference>
<sequence length="56" mass="6659">MNDKESGIPVLQWRKKIGIRREYEPNTVERPTDKANRCDVSEAKPRERTPRSLHRI</sequence>
<proteinExistence type="predicted"/>